<proteinExistence type="predicted"/>
<protein>
    <submittedName>
        <fullName evidence="2">Uncharacterized protein</fullName>
    </submittedName>
</protein>
<feature type="region of interest" description="Disordered" evidence="1">
    <location>
        <begin position="1099"/>
        <end position="1142"/>
    </location>
</feature>
<dbReference type="EMBL" id="NJEU01000670">
    <property type="protein sequence ID" value="PHH71514.1"/>
    <property type="molecule type" value="Genomic_DNA"/>
</dbReference>
<dbReference type="InterPro" id="IPR013887">
    <property type="entry name" value="UPF0592"/>
</dbReference>
<evidence type="ECO:0000313" key="2">
    <source>
        <dbReference type="EMBL" id="PHH71514.1"/>
    </source>
</evidence>
<dbReference type="Pfam" id="PF08578">
    <property type="entry name" value="DUF1765"/>
    <property type="match status" value="1"/>
</dbReference>
<feature type="compositionally biased region" description="Basic and acidic residues" evidence="1">
    <location>
        <begin position="1072"/>
        <end position="1084"/>
    </location>
</feature>
<feature type="compositionally biased region" description="Low complexity" evidence="1">
    <location>
        <begin position="247"/>
        <end position="264"/>
    </location>
</feature>
<keyword evidence="3" id="KW-1185">Reference proteome</keyword>
<sequence length="1211" mass="133369">MTASAVQQPPRFFPRSHSTPDLLSRGPSTNSNQDGDWNTWSEPAFEVPSFNSDFELDTSLLTNSRPVTRPHEDQAAFDSPRKPSLARSKAASFLDRQRSWLLSTSRPTKDAANNEPHDGADNGGASRRDVAHARLSERGATHSSSGSLANFASKWSWSTTSLSSLKATSESSGSKPLLRAATTRHAKASPKSSQSVSDAPKAKSADQGRTGTHSPTPPLGPLARSGSYLSKARQKPPVLVSRGNDGSLDSDMSCASSSTSLANRRSSDKTSTTQSMCSDGNTNTPMTDEYSNDAMPSTIALRDPLWSSFQNLDVDFKNFGSKQTSSRISQVKNTLVPFLRNTGDSKLIKRLSLEDIERRSTILNKWWGAILDMLQDRGQHPVPGIERPVLLEAATLLMMRTEWRQATSHFQPLVDRSPNERVQAKCQSKDFHSIQDAAHDTLLADSAEHNVRTMFVMNLLKQMAYVVDRMSVRHAPLSLVNFSGKACAYAFFFAPGVADILVRLWGLTPELIRRAAEALGLPRVDGGESDDIAALFPHNLGAFGWTSSRTIWDQLKKVPKMSLLVARIPWTGPWVSRWKGRDTDLFFIFCKYFHVLADQFIPQGLPILEKARSPAFVVLHAQLLSILDTTIHRQMAMEHGSASPPLIDSVNGADASALALPLPPTNLMKGMAENRLVVLLKDLLSDDAAEMLGARRTFAEAFACLLKGATCKTSQFNSTACFTLCDFVEEAINVYQEFETEDASTRHVDWEFWLQVCKRIMQSLNTMSEVRTLSFIYAIWDAVARDPQRKETLCLDWLLTEQTFNALFNHWCPMVRAYYQRLLCWRICRDDGSGSELDLEIMMVASARLRTAWSHYLYLKRSAEDAGRAGPSTAPTCPALGKRFMIIRHEVNAPQPGLFVGFDSFARITSSDGLLVNSLCDGSQNGKGDSKKRWSLLGKVLSMTGSNTGGTGPSSPSLDVPARGHFTEYDLIGPRRGTLEFLARPSSLAAQSGSTNANNARNSTPESDAGGLSPVFEERKYAFKFVLGWLQQPMPATGRDLTRPRLPAAAHSQVIARGGRRSSYASQTRGRLAKEEVDEPAEKERRGLVNATVEEWLRGTSLAAMHPGEGKTKSNPDGRRSSVSAEAPIRPRMAPWRGSQDTSRDLLVRAVKPQGIFASNSVYLGRALAEWALVVSECNNFVDRRCEEGVARPNEVEVPHLGVEGFRKLGV</sequence>
<evidence type="ECO:0000313" key="3">
    <source>
        <dbReference type="Proteomes" id="UP000224854"/>
    </source>
</evidence>
<feature type="compositionally biased region" description="Low complexity" evidence="1">
    <location>
        <begin position="166"/>
        <end position="175"/>
    </location>
</feature>
<feature type="region of interest" description="Disordered" evidence="1">
    <location>
        <begin position="1049"/>
        <end position="1084"/>
    </location>
</feature>
<dbReference type="Proteomes" id="UP000224854">
    <property type="component" value="Unassembled WGS sequence"/>
</dbReference>
<name>A0A2C5YWU7_9HYPO</name>
<feature type="compositionally biased region" description="Polar residues" evidence="1">
    <location>
        <begin position="16"/>
        <end position="41"/>
    </location>
</feature>
<feature type="region of interest" description="Disordered" evidence="1">
    <location>
        <begin position="166"/>
        <end position="288"/>
    </location>
</feature>
<feature type="compositionally biased region" description="Basic and acidic residues" evidence="1">
    <location>
        <begin position="1108"/>
        <end position="1120"/>
    </location>
</feature>
<dbReference type="PANTHER" id="PTHR37988:SF1">
    <property type="entry name" value="UPF0592 MEMBRANE PROTEIN C7D4.03C"/>
    <property type="match status" value="1"/>
</dbReference>
<reference evidence="2 3" key="1">
    <citation type="submission" date="2017-06" db="EMBL/GenBank/DDBJ databases">
        <title>Ant-infecting Ophiocordyceps genomes reveal a high diversity of potential behavioral manipulation genes and a possible major role for enterotoxins.</title>
        <authorList>
            <person name="De Bekker C."/>
            <person name="Evans H.C."/>
            <person name="Brachmann A."/>
            <person name="Hughes D.P."/>
        </authorList>
    </citation>
    <scope>NUCLEOTIDE SEQUENCE [LARGE SCALE GENOMIC DNA]</scope>
    <source>
        <strain evidence="2 3">1348a</strain>
    </source>
</reference>
<dbReference type="PANTHER" id="PTHR37988">
    <property type="entry name" value="UPF0592 MEMBRANE PROTEIN C7D4.03C"/>
    <property type="match status" value="1"/>
</dbReference>
<feature type="compositionally biased region" description="Polar residues" evidence="1">
    <location>
        <begin position="989"/>
        <end position="1006"/>
    </location>
</feature>
<evidence type="ECO:0000256" key="1">
    <source>
        <dbReference type="SAM" id="MobiDB-lite"/>
    </source>
</evidence>
<feature type="region of interest" description="Disordered" evidence="1">
    <location>
        <begin position="1"/>
        <end position="44"/>
    </location>
</feature>
<gene>
    <name evidence="2" type="ORF">CDD82_6475</name>
</gene>
<dbReference type="AlphaFoldDB" id="A0A2C5YWU7"/>
<dbReference type="OrthoDB" id="296767at2759"/>
<feature type="region of interest" description="Disordered" evidence="1">
    <location>
        <begin position="61"/>
        <end position="126"/>
    </location>
</feature>
<feature type="compositionally biased region" description="Basic and acidic residues" evidence="1">
    <location>
        <begin position="115"/>
        <end position="126"/>
    </location>
</feature>
<accession>A0A2C5YWU7</accession>
<organism evidence="2 3">
    <name type="scientific">Ophiocordyceps australis</name>
    <dbReference type="NCBI Taxonomy" id="1399860"/>
    <lineage>
        <taxon>Eukaryota</taxon>
        <taxon>Fungi</taxon>
        <taxon>Dikarya</taxon>
        <taxon>Ascomycota</taxon>
        <taxon>Pezizomycotina</taxon>
        <taxon>Sordariomycetes</taxon>
        <taxon>Hypocreomycetidae</taxon>
        <taxon>Hypocreales</taxon>
        <taxon>Ophiocordycipitaceae</taxon>
        <taxon>Ophiocordyceps</taxon>
    </lineage>
</organism>
<comment type="caution">
    <text evidence="2">The sequence shown here is derived from an EMBL/GenBank/DDBJ whole genome shotgun (WGS) entry which is preliminary data.</text>
</comment>
<feature type="region of interest" description="Disordered" evidence="1">
    <location>
        <begin position="989"/>
        <end position="1012"/>
    </location>
</feature>
<feature type="compositionally biased region" description="Polar residues" evidence="1">
    <location>
        <begin position="269"/>
        <end position="286"/>
    </location>
</feature>